<dbReference type="Proteomes" id="UP000239415">
    <property type="component" value="Unassembled WGS sequence"/>
</dbReference>
<dbReference type="EMBL" id="PVMZ01000002">
    <property type="protein sequence ID" value="PRX24538.1"/>
    <property type="molecule type" value="Genomic_DNA"/>
</dbReference>
<dbReference type="AlphaFoldDB" id="A0A2T0KLN5"/>
<reference evidence="2 3" key="1">
    <citation type="submission" date="2018-03" db="EMBL/GenBank/DDBJ databases">
        <title>Genomic Encyclopedia of Archaeal and Bacterial Type Strains, Phase II (KMG-II): from individual species to whole genera.</title>
        <authorList>
            <person name="Goeker M."/>
        </authorList>
    </citation>
    <scope>NUCLEOTIDE SEQUENCE [LARGE SCALE GENOMIC DNA]</scope>
    <source>
        <strain evidence="2 3">DSM 43146</strain>
    </source>
</reference>
<keyword evidence="1" id="KW-1133">Transmembrane helix</keyword>
<proteinExistence type="predicted"/>
<feature type="transmembrane region" description="Helical" evidence="1">
    <location>
        <begin position="37"/>
        <end position="53"/>
    </location>
</feature>
<dbReference type="OrthoDB" id="3298215at2"/>
<feature type="transmembrane region" description="Helical" evidence="1">
    <location>
        <begin position="135"/>
        <end position="153"/>
    </location>
</feature>
<gene>
    <name evidence="2" type="ORF">CLV67_102315</name>
</gene>
<feature type="transmembrane region" description="Helical" evidence="1">
    <location>
        <begin position="12"/>
        <end position="31"/>
    </location>
</feature>
<evidence type="ECO:0000313" key="3">
    <source>
        <dbReference type="Proteomes" id="UP000239415"/>
    </source>
</evidence>
<evidence type="ECO:0000313" key="2">
    <source>
        <dbReference type="EMBL" id="PRX24538.1"/>
    </source>
</evidence>
<keyword evidence="3" id="KW-1185">Reference proteome</keyword>
<accession>A0A2T0KLN5</accession>
<keyword evidence="1" id="KW-0472">Membrane</keyword>
<evidence type="ECO:0000256" key="1">
    <source>
        <dbReference type="SAM" id="Phobius"/>
    </source>
</evidence>
<name>A0A2T0KLN5_9ACTN</name>
<keyword evidence="1" id="KW-0812">Transmembrane</keyword>
<comment type="caution">
    <text evidence="2">The sequence shown here is derived from an EMBL/GenBank/DDBJ whole genome shotgun (WGS) entry which is preliminary data.</text>
</comment>
<feature type="transmembrane region" description="Helical" evidence="1">
    <location>
        <begin position="60"/>
        <end position="81"/>
    </location>
</feature>
<dbReference type="RefSeq" id="WP_106316035.1">
    <property type="nucleotide sequence ID" value="NZ_BOMO01000014.1"/>
</dbReference>
<sequence length="161" mass="17410">MNVSPVRILRITVGQISLTVGLLWLFMTFSSANVRDVFVGSALAGGGLVMLLWRRIELPVRLVVVVSVVAGLVGTAAGLAARSVSTGGMFAWSEGRGWPFEWVGRGSVADDFEQARRQAVADGWGYDLLRLVVDVSLWAYAGLVLVVLIGLVTRRNRERPA</sequence>
<protein>
    <submittedName>
        <fullName evidence="2">Uncharacterized protein</fullName>
    </submittedName>
</protein>
<organism evidence="2 3">
    <name type="scientific">Actinoplanes italicus</name>
    <dbReference type="NCBI Taxonomy" id="113567"/>
    <lineage>
        <taxon>Bacteria</taxon>
        <taxon>Bacillati</taxon>
        <taxon>Actinomycetota</taxon>
        <taxon>Actinomycetes</taxon>
        <taxon>Micromonosporales</taxon>
        <taxon>Micromonosporaceae</taxon>
        <taxon>Actinoplanes</taxon>
    </lineage>
</organism>